<dbReference type="Pfam" id="PF02393">
    <property type="entry name" value="US22"/>
    <property type="match status" value="1"/>
</dbReference>
<dbReference type="KEGG" id="vg:940382"/>
<feature type="compositionally biased region" description="Pro residues" evidence="1">
    <location>
        <begin position="348"/>
        <end position="361"/>
    </location>
</feature>
<sequence length="387" mass="42549">MMRFDLEAQDLAYVCLSPDKLRDFLRVHRGRGFVLPWPRTHGVRIQTDADLGMPVGELNRLSRDYLCCPEELTVVGGVYRVGGTEDFVAAAADRQNGRGPRDGGGDEHLAVLLLGERTRVYLFVGGADNAVYLLAHSYAAFLKRGLRHYFPIYGETGCGDYGTGFLDRIVPGSVDSVARFAVASPGTMFALPWPKGAFIKIVSPRERVIAGVDSSWRLLYFASVVGPNLDPALREILLAVGALGVVYAYNPWEDSVVRVCGSVAELFAVGLRAVKKCYRFRHRLPFWFGDRIPLCPHVETFVPLPKGCFSSGSAVRSLSRIFELYGAGDSPPGRNAPPPSGTCSDPSLPSPRPSSPRPPSPCTKFLSWTRNKRETDPRKRARDVVFS</sequence>
<protein>
    <submittedName>
        <fullName evidence="2">Pr25.1</fullName>
    </submittedName>
</protein>
<dbReference type="Proteomes" id="UP000008288">
    <property type="component" value="Segment"/>
</dbReference>
<dbReference type="InterPro" id="IPR003360">
    <property type="entry name" value="US22-like"/>
</dbReference>
<name>Q9DWG6_RCMVM</name>
<proteinExistence type="predicted"/>
<organismHost>
    <name type="scientific">Rattus</name>
    <name type="common">rats</name>
    <dbReference type="NCBI Taxonomy" id="10114"/>
</organismHost>
<evidence type="ECO:0000256" key="1">
    <source>
        <dbReference type="SAM" id="MobiDB-lite"/>
    </source>
</evidence>
<feature type="region of interest" description="Disordered" evidence="1">
    <location>
        <begin position="329"/>
        <end position="387"/>
    </location>
</feature>
<reference evidence="2 3" key="7">
    <citation type="journal article" date="1999" name="J. Virol.">
        <title>Deletion of the R78 G protein-coupled receptor gene from rat cytomegalovirus results in an attenuated, syncytium-inducing mutant strain.</title>
        <authorList>
            <person name="Beisser P.S."/>
            <person name="Grauls G."/>
            <person name="Bruggeman C.A."/>
            <person name="Vink C."/>
        </authorList>
    </citation>
    <scope>NUCLEOTIDE SEQUENCE [LARGE SCALE GENOMIC DNA]</scope>
    <source>
        <strain evidence="2 3">Maastricht</strain>
    </source>
</reference>
<accession>Q9DWG6</accession>
<reference evidence="2 3" key="9">
    <citation type="journal article" date="2000" name="J. Virol.">
        <title>Complete DNA sequence of the rat cytomegalovirus genome.</title>
        <authorList>
            <person name="Vink C."/>
            <person name="Beuken E."/>
            <person name="Bruggeman C.A."/>
        </authorList>
    </citation>
    <scope>NUCLEOTIDE SEQUENCE [LARGE SCALE GENOMIC DNA]</scope>
    <source>
        <strain evidence="2 3">Maastricht</strain>
    </source>
</reference>
<dbReference type="GeneID" id="940382"/>
<dbReference type="OrthoDB" id="14485at10239"/>
<evidence type="ECO:0000313" key="2">
    <source>
        <dbReference type="EMBL" id="AAF99123.1"/>
    </source>
</evidence>
<organism evidence="2 3">
    <name type="scientific">Rat cytomegalovirus (strain Maastricht)</name>
    <dbReference type="NCBI Taxonomy" id="79700"/>
    <lineage>
        <taxon>Viruses</taxon>
        <taxon>Duplodnaviria</taxon>
        <taxon>Heunggongvirae</taxon>
        <taxon>Peploviricota</taxon>
        <taxon>Herviviricetes</taxon>
        <taxon>Herpesvirales</taxon>
        <taxon>Orthoherpesviridae</taxon>
        <taxon>Betaherpesvirinae</taxon>
        <taxon>Muromegalovirus</taxon>
        <taxon>Muromegalovirus muridbeta2</taxon>
        <taxon>Murid betaherpesvirus 2</taxon>
    </lineage>
</organism>
<keyword evidence="3" id="KW-1185">Reference proteome</keyword>
<dbReference type="EMBL" id="AF232689">
    <property type="protein sequence ID" value="AAF99123.1"/>
    <property type="molecule type" value="Genomic_DNA"/>
</dbReference>
<reference evidence="2 3" key="1">
    <citation type="journal article" date="1996" name="J. Gen. Virol.">
        <title>Cloning and sequence analysis of the genes encoding DNA polymerase, glycoprotein B, ICP18.5 and major DNA-binding protein of rat cytomegalovirus.</title>
        <authorList>
            <person name="Beuken E."/>
            <person name="Slobbe R."/>
            <person name="Bruggeman C.A."/>
            <person name="Vink C."/>
        </authorList>
    </citation>
    <scope>NUCLEOTIDE SEQUENCE [LARGE SCALE GENOMIC DNA]</scope>
    <source>
        <strain evidence="2 3">Maastricht</strain>
    </source>
</reference>
<reference evidence="2 3" key="10">
    <citation type="journal article" date="2000" name="Virus Res.">
        <title>Rat cytomegalovirus R89 is a highly conserved gene which expresses a spliced transcript.</title>
        <authorList>
            <person name="Gruijthuijsen Y.K."/>
            <person name="Beuken E."/>
            <person name="Bruggeman C.A."/>
            <person name="Vink C."/>
        </authorList>
    </citation>
    <scope>NUCLEOTIDE SEQUENCE [LARGE SCALE GENOMIC DNA]</scope>
    <source>
        <strain evidence="2 3">Maastricht</strain>
    </source>
</reference>
<evidence type="ECO:0000313" key="3">
    <source>
        <dbReference type="Proteomes" id="UP000008288"/>
    </source>
</evidence>
<reference evidence="2 3" key="6">
    <citation type="journal article" date="1999" name="J. Gen. Virol.">
        <title>The rat cytomegalovirus R32 gene encodes a virion-associated protein that elicits a strong humoral immune response in infected rats.</title>
        <authorList>
            <person name="Beuken E."/>
            <person name="Grauls G."/>
            <person name="Bruggeman C.A."/>
            <person name="Vink C."/>
        </authorList>
    </citation>
    <scope>NUCLEOTIDE SEQUENCE [LARGE SCALE GENOMIC DNA]</scope>
    <source>
        <strain evidence="2 3">Maastricht</strain>
    </source>
</reference>
<reference evidence="2 3" key="4">
    <citation type="journal article" date="1998" name="J. Virol.">
        <title>The R33 G protein-coupled receptor gene of rat cytomegalovirus plays an essential role in the pathogenesis of viral infection.</title>
        <authorList>
            <person name="Beisser P.S."/>
            <person name="Vink C."/>
            <person name="Van Dam J.G."/>
            <person name="Grauls G."/>
            <person name="Vanherle S.J."/>
            <person name="Bruggeman C.A."/>
        </authorList>
    </citation>
    <scope>NUCLEOTIDE SEQUENCE [LARGE SCALE GENOMIC DNA]</scope>
    <source>
        <strain evidence="2 3">Maastricht</strain>
    </source>
</reference>
<reference evidence="2 3" key="5">
    <citation type="journal article" date="1998" name="Virology">
        <title>The Maastricht strain and England strain of rat cytomegalovirus represent different betaherpesvirus species rather than strains.</title>
        <authorList>
            <person name="Beisser P.S."/>
            <person name="Kaptein S.J."/>
            <person name="Beuken E."/>
            <person name="Bruggeman C.A."/>
            <person name="Vink C."/>
        </authorList>
    </citation>
    <scope>NUCLEOTIDE SEQUENCE [LARGE SCALE GENOMIC DNA]</scope>
    <source>
        <strain evidence="2 3">Maastricht</strain>
    </source>
</reference>
<reference evidence="2 3" key="8">
    <citation type="journal article" date="2000" name="J. Virol.">
        <title>The r144 major histocompatibility complex class I-like gene of rat cytomegalovirus is dispensable for both acute and long-term infection in the immunocompromised host.</title>
        <authorList>
            <person name="Beisser P.S."/>
            <person name="Kloover J.S."/>
            <person name="Grauls G.E."/>
            <person name="Blok M.J."/>
            <person name="Bruggeman C.A."/>
            <person name="Vink C."/>
        </authorList>
    </citation>
    <scope>NUCLEOTIDE SEQUENCE [LARGE SCALE GENOMIC DNA]</scope>
    <source>
        <strain evidence="2 3">Maastricht</strain>
    </source>
</reference>
<reference evidence="2 3" key="3">
    <citation type="journal article" date="1997" name="J. Gen. Virol.">
        <title>Cloning and functional characterization of the origin of lytic-phase DNA replication of rat cytomegalovirus.</title>
        <authorList>
            <person name="Vink C."/>
            <person name="Beuken E."/>
            <person name="Bruggeman C.A."/>
        </authorList>
    </citation>
    <scope>NUCLEOTIDE SEQUENCE [LARGE SCALE GENOMIC DNA]</scope>
    <source>
        <strain evidence="2 3">Maastricht</strain>
    </source>
</reference>
<gene>
    <name evidence="2" type="primary">r25.1</name>
</gene>
<reference evidence="2 3" key="2">
    <citation type="journal article" date="1996" name="J. Virol.">
        <title>Structure of the rat cytomegalovirus genome termini.</title>
        <authorList>
            <person name="Vink C."/>
            <person name="Beuken E."/>
            <person name="Bruggeman C.A."/>
        </authorList>
    </citation>
    <scope>NUCLEOTIDE SEQUENCE [LARGE SCALE GENOMIC DNA]</scope>
    <source>
        <strain evidence="2 3">Maastricht</strain>
    </source>
</reference>
<dbReference type="RefSeq" id="NP_064128.1">
    <property type="nucleotide sequence ID" value="NC_002512.2"/>
</dbReference>